<dbReference type="PANTHER" id="PTHR34988:SF1">
    <property type="entry name" value="DNA-BINDING PROTEIN"/>
    <property type="match status" value="1"/>
</dbReference>
<keyword evidence="3" id="KW-1185">Reference proteome</keyword>
<dbReference type="InterPro" id="IPR025707">
    <property type="entry name" value="DNA_bp_PD1"/>
</dbReference>
<dbReference type="KEGG" id="paa:Paes_0991"/>
<reference evidence="2" key="1">
    <citation type="submission" date="2008-06" db="EMBL/GenBank/DDBJ databases">
        <title>Complete sequence of chromosome of Prosthecochloris aestuarii DSM 271.</title>
        <authorList>
            <consortium name="US DOE Joint Genome Institute"/>
            <person name="Lucas S."/>
            <person name="Copeland A."/>
            <person name="Lapidus A."/>
            <person name="Glavina del Rio T."/>
            <person name="Dalin E."/>
            <person name="Tice H."/>
            <person name="Bruce D."/>
            <person name="Goodwin L."/>
            <person name="Pitluck S."/>
            <person name="Schmutz J."/>
            <person name="Larimer F."/>
            <person name="Land M."/>
            <person name="Hauser L."/>
            <person name="Kyrpides N."/>
            <person name="Anderson I."/>
            <person name="Liu Z."/>
            <person name="Li T."/>
            <person name="Zhao F."/>
            <person name="Overmann J."/>
            <person name="Bryant D.A."/>
            <person name="Richardson P."/>
        </authorList>
    </citation>
    <scope>NUCLEOTIDE SEQUENCE [LARGE SCALE GENOMIC DNA]</scope>
    <source>
        <strain evidence="2">DSM 271</strain>
    </source>
</reference>
<dbReference type="EMBL" id="CP001108">
    <property type="protein sequence ID" value="ACF46030.1"/>
    <property type="molecule type" value="Genomic_DNA"/>
</dbReference>
<evidence type="ECO:0000313" key="3">
    <source>
        <dbReference type="Proteomes" id="UP000002725"/>
    </source>
</evidence>
<feature type="domain" description="PPC" evidence="1">
    <location>
        <begin position="10"/>
        <end position="146"/>
    </location>
</feature>
<dbReference type="InterPro" id="IPR005175">
    <property type="entry name" value="PPC_dom"/>
</dbReference>
<dbReference type="PANTHER" id="PTHR34988">
    <property type="entry name" value="PROTEIN, PUTATIVE-RELATED"/>
    <property type="match status" value="1"/>
</dbReference>
<dbReference type="SUPFAM" id="SSF117856">
    <property type="entry name" value="AF0104/ALDC/Ptd012-like"/>
    <property type="match status" value="1"/>
</dbReference>
<dbReference type="AlphaFoldDB" id="B4S7J3"/>
<dbReference type="Pfam" id="PF03479">
    <property type="entry name" value="PCC"/>
    <property type="match status" value="1"/>
</dbReference>
<dbReference type="Gene3D" id="3.30.1330.80">
    <property type="entry name" value="Hypothetical protein, similar to alpha- acetolactate decarboxylase, domain 2"/>
    <property type="match status" value="1"/>
</dbReference>
<sequence>MNFMAILHNVTSAGRWMGKLGRGDDLLESISLICRDNNIRLGRVEAIGAVEKAVLGYYHQQNRAYEFFSLDTPHEITSLMGNISLRDGEPMVHAHVMLSDEKGMVHGGHLAPGTIVFACELIIEAFDGPELNRGMDKETGLPLWNM</sequence>
<gene>
    <name evidence="2" type="ordered locus">Paes_0991</name>
</gene>
<dbReference type="STRING" id="290512.Paes_0991"/>
<name>B4S7J3_PROA2</name>
<proteinExistence type="predicted"/>
<dbReference type="HOGENOM" id="CLU_114051_2_3_10"/>
<dbReference type="CDD" id="cd11378">
    <property type="entry name" value="DUF296"/>
    <property type="match status" value="1"/>
</dbReference>
<organism evidence="2 3">
    <name type="scientific">Prosthecochloris aestuarii (strain DSM 271 / SK 413)</name>
    <dbReference type="NCBI Taxonomy" id="290512"/>
    <lineage>
        <taxon>Bacteria</taxon>
        <taxon>Pseudomonadati</taxon>
        <taxon>Chlorobiota</taxon>
        <taxon>Chlorobiia</taxon>
        <taxon>Chlorobiales</taxon>
        <taxon>Chlorobiaceae</taxon>
        <taxon>Prosthecochloris</taxon>
    </lineage>
</organism>
<accession>B4S7J3</accession>
<dbReference type="PROSITE" id="PS51742">
    <property type="entry name" value="PPC"/>
    <property type="match status" value="1"/>
</dbReference>
<evidence type="ECO:0000313" key="2">
    <source>
        <dbReference type="EMBL" id="ACF46030.1"/>
    </source>
</evidence>
<dbReference type="Proteomes" id="UP000002725">
    <property type="component" value="Chromosome"/>
</dbReference>
<protein>
    <recommendedName>
        <fullName evidence="1">PPC domain-containing protein</fullName>
    </recommendedName>
</protein>
<dbReference type="PIRSF" id="PIRSF016702">
    <property type="entry name" value="DNA_bp_PD1"/>
    <property type="match status" value="1"/>
</dbReference>
<dbReference type="eggNOG" id="COG1661">
    <property type="taxonomic scope" value="Bacteria"/>
</dbReference>
<evidence type="ECO:0000259" key="1">
    <source>
        <dbReference type="PROSITE" id="PS51742"/>
    </source>
</evidence>